<dbReference type="Proteomes" id="UP000548326">
    <property type="component" value="Unassembled WGS sequence"/>
</dbReference>
<dbReference type="EMBL" id="JACHCB010000019">
    <property type="protein sequence ID" value="MBB6112535.1"/>
    <property type="molecule type" value="Genomic_DNA"/>
</dbReference>
<gene>
    <name evidence="3" type="ORF">HDF22_003352</name>
    <name evidence="2" type="ORF">HDF23_005310</name>
</gene>
<name>A0A1N7FRF0_9SPHI</name>
<accession>A0A1N7FRF0</accession>
<keyword evidence="1" id="KW-0472">Membrane</keyword>
<feature type="transmembrane region" description="Helical" evidence="1">
    <location>
        <begin position="21"/>
        <end position="40"/>
    </location>
</feature>
<evidence type="ECO:0000313" key="3">
    <source>
        <dbReference type="EMBL" id="MBB6129227.1"/>
    </source>
</evidence>
<protein>
    <submittedName>
        <fullName evidence="3">Uncharacterized protein</fullName>
    </submittedName>
</protein>
<proteinExistence type="predicted"/>
<reference evidence="4 5" key="1">
    <citation type="submission" date="2020-08" db="EMBL/GenBank/DDBJ databases">
        <title>Genomic Encyclopedia of Type Strains, Phase IV (KMG-V): Genome sequencing to study the core and pangenomes of soil and plant-associated prokaryotes.</title>
        <authorList>
            <person name="Whitman W."/>
        </authorList>
    </citation>
    <scope>NUCLEOTIDE SEQUENCE [LARGE SCALE GENOMIC DNA]</scope>
    <source>
        <strain evidence="2 4">ANJLi2</strain>
        <strain evidence="3 5">MP601</strain>
    </source>
</reference>
<evidence type="ECO:0000313" key="2">
    <source>
        <dbReference type="EMBL" id="MBB6112535.1"/>
    </source>
</evidence>
<sequence>MKNTLYGIVKGIKSTQLLAHLKVLNGLSIVAYLGSGLVWYNDLIF</sequence>
<comment type="caution">
    <text evidence="3">The sequence shown here is derived from an EMBL/GenBank/DDBJ whole genome shotgun (WGS) entry which is preliminary data.</text>
</comment>
<dbReference type="Proteomes" id="UP000541583">
    <property type="component" value="Unassembled WGS sequence"/>
</dbReference>
<keyword evidence="4" id="KW-1185">Reference proteome</keyword>
<keyword evidence="1" id="KW-1133">Transmembrane helix</keyword>
<organism evidence="3 5">
    <name type="scientific">Mucilaginibacter lappiensis</name>
    <dbReference type="NCBI Taxonomy" id="354630"/>
    <lineage>
        <taxon>Bacteria</taxon>
        <taxon>Pseudomonadati</taxon>
        <taxon>Bacteroidota</taxon>
        <taxon>Sphingobacteriia</taxon>
        <taxon>Sphingobacteriales</taxon>
        <taxon>Sphingobacteriaceae</taxon>
        <taxon>Mucilaginibacter</taxon>
    </lineage>
</organism>
<evidence type="ECO:0000313" key="5">
    <source>
        <dbReference type="Proteomes" id="UP000548326"/>
    </source>
</evidence>
<evidence type="ECO:0000256" key="1">
    <source>
        <dbReference type="SAM" id="Phobius"/>
    </source>
</evidence>
<dbReference type="EMBL" id="JACHCA010000008">
    <property type="protein sequence ID" value="MBB6129227.1"/>
    <property type="molecule type" value="Genomic_DNA"/>
</dbReference>
<evidence type="ECO:0000313" key="4">
    <source>
        <dbReference type="Proteomes" id="UP000541583"/>
    </source>
</evidence>
<dbReference type="AlphaFoldDB" id="A0A1N7FRF0"/>
<keyword evidence="1" id="KW-0812">Transmembrane</keyword>